<dbReference type="GO" id="GO:0005524">
    <property type="term" value="F:ATP binding"/>
    <property type="evidence" value="ECO:0007669"/>
    <property type="project" value="UniProtKB-UniRule"/>
</dbReference>
<keyword evidence="3 6" id="KW-0547">Nucleotide-binding</keyword>
<dbReference type="Gene3D" id="1.10.510.10">
    <property type="entry name" value="Transferase(Phosphotransferase) domain 1"/>
    <property type="match status" value="1"/>
</dbReference>
<reference evidence="9 10" key="1">
    <citation type="submission" date="2024-10" db="EMBL/GenBank/DDBJ databases">
        <title>Updated reference genomes for cyclostephanoid diatoms.</title>
        <authorList>
            <person name="Roberts W.R."/>
            <person name="Alverson A.J."/>
        </authorList>
    </citation>
    <scope>NUCLEOTIDE SEQUENCE [LARGE SCALE GENOMIC DNA]</scope>
    <source>
        <strain evidence="9 10">AJA232-27</strain>
    </source>
</reference>
<evidence type="ECO:0000313" key="10">
    <source>
        <dbReference type="Proteomes" id="UP001530293"/>
    </source>
</evidence>
<accession>A0ABD3N7R1</accession>
<evidence type="ECO:0000259" key="8">
    <source>
        <dbReference type="PROSITE" id="PS50011"/>
    </source>
</evidence>
<protein>
    <recommendedName>
        <fullName evidence="8">Protein kinase domain-containing protein</fullName>
    </recommendedName>
</protein>
<evidence type="ECO:0000313" key="9">
    <source>
        <dbReference type="EMBL" id="KAL3772060.1"/>
    </source>
</evidence>
<dbReference type="InterPro" id="IPR011009">
    <property type="entry name" value="Kinase-like_dom_sf"/>
</dbReference>
<comment type="caution">
    <text evidence="9">The sequence shown here is derived from an EMBL/GenBank/DDBJ whole genome shotgun (WGS) entry which is preliminary data.</text>
</comment>
<feature type="domain" description="Protein kinase" evidence="8">
    <location>
        <begin position="392"/>
        <end position="658"/>
    </location>
</feature>
<dbReference type="PANTHER" id="PTHR44329:SF288">
    <property type="entry name" value="MITOGEN-ACTIVATED PROTEIN KINASE KINASE KINASE 20"/>
    <property type="match status" value="1"/>
</dbReference>
<keyword evidence="5 6" id="KW-0067">ATP-binding</keyword>
<dbReference type="Proteomes" id="UP001530293">
    <property type="component" value="Unassembled WGS sequence"/>
</dbReference>
<organism evidence="9 10">
    <name type="scientific">Discostella pseudostelligera</name>
    <dbReference type="NCBI Taxonomy" id="259834"/>
    <lineage>
        <taxon>Eukaryota</taxon>
        <taxon>Sar</taxon>
        <taxon>Stramenopiles</taxon>
        <taxon>Ochrophyta</taxon>
        <taxon>Bacillariophyta</taxon>
        <taxon>Coscinodiscophyceae</taxon>
        <taxon>Thalassiosirophycidae</taxon>
        <taxon>Stephanodiscales</taxon>
        <taxon>Stephanodiscaceae</taxon>
        <taxon>Discostella</taxon>
    </lineage>
</organism>
<feature type="binding site" evidence="6">
    <location>
        <position position="419"/>
    </location>
    <ligand>
        <name>ATP</name>
        <dbReference type="ChEBI" id="CHEBI:30616"/>
    </ligand>
</feature>
<dbReference type="SMART" id="SM00220">
    <property type="entry name" value="S_TKc"/>
    <property type="match status" value="1"/>
</dbReference>
<dbReference type="InterPro" id="IPR051681">
    <property type="entry name" value="Ser/Thr_Kinases-Pseudokinases"/>
</dbReference>
<dbReference type="CDD" id="cd13999">
    <property type="entry name" value="STKc_MAP3K-like"/>
    <property type="match status" value="1"/>
</dbReference>
<dbReference type="Pfam" id="PF07714">
    <property type="entry name" value="PK_Tyr_Ser-Thr"/>
    <property type="match status" value="1"/>
</dbReference>
<dbReference type="AlphaFoldDB" id="A0ABD3N7R1"/>
<dbReference type="GO" id="GO:0004674">
    <property type="term" value="F:protein serine/threonine kinase activity"/>
    <property type="evidence" value="ECO:0007669"/>
    <property type="project" value="UniProtKB-KW"/>
</dbReference>
<dbReference type="PANTHER" id="PTHR44329">
    <property type="entry name" value="SERINE/THREONINE-PROTEIN KINASE TNNI3K-RELATED"/>
    <property type="match status" value="1"/>
</dbReference>
<evidence type="ECO:0000256" key="3">
    <source>
        <dbReference type="ARBA" id="ARBA00022741"/>
    </source>
</evidence>
<sequence length="700" mass="78497">MMFPRPRICAPKIQERGASCALVGSLGINRSTGSFRANLRSARTASNSAISMFYENASNNSSDLRLAAMLQAARQLVDGGMVDENKHLFFHDVVVEYNQFLSNIIQVFFVDEVSKRKRIKRGTINSTQTQAANESRRNAKVALSLLDLILSFVTLKESLGMERATLSGLMASRTIEQIGDSTNANKTDGARLTHLVNDLVMVVENQHQIMETLRKQSGLDVFGGSQKEVADTAEGNNEPLEENYCAILRLVGDCIRPSDAMRSLQNHIRKDFDIDRFQHAMPMDEFWANITLYMDRLHSMELYLLEELDNCEGSFDGFDLLALHEKWEQNAKEVTNRTTQENAKDASIPVSAQEARIDDGKNNVRNHNSPFIPPKSKEDSELEEWEISLYDVEFYKRIGRGSSGTTYLGKYCNQDVAIKVAATSEMGLEGWTAELMSLKKLHHNNVIRFLGSIYNPSPLMYCLVLEYCDGGDLSVALSSVTPPQFFTTVSAGVANGIFYLHKMKYMHRDIKPGNVLLSGDPKSGKFVAKLTDFGLAVRVRDASVTNELTAETGTYRYMAPEVIRHERYDYAADVYSFGLLMWEIITREKPFDPQSPIEAAGAVALEGKRPPFPEGIPSNVRTLIEECWTEQPSERIKVEQIIESIGEISGDMTAESWLAAPTGHPVYKQAIAVEELARRNMNAPTQQKKKSLMQGFFRKK</sequence>
<dbReference type="Gene3D" id="3.30.200.20">
    <property type="entry name" value="Phosphorylase Kinase, domain 1"/>
    <property type="match status" value="1"/>
</dbReference>
<evidence type="ECO:0000256" key="4">
    <source>
        <dbReference type="ARBA" id="ARBA00022777"/>
    </source>
</evidence>
<dbReference type="SUPFAM" id="SSF56112">
    <property type="entry name" value="Protein kinase-like (PK-like)"/>
    <property type="match status" value="1"/>
</dbReference>
<feature type="region of interest" description="Disordered" evidence="7">
    <location>
        <begin position="334"/>
        <end position="377"/>
    </location>
</feature>
<keyword evidence="4" id="KW-0418">Kinase</keyword>
<dbReference type="PRINTS" id="PR00109">
    <property type="entry name" value="TYRKINASE"/>
</dbReference>
<dbReference type="PROSITE" id="PS00107">
    <property type="entry name" value="PROTEIN_KINASE_ATP"/>
    <property type="match status" value="1"/>
</dbReference>
<dbReference type="PROSITE" id="PS50011">
    <property type="entry name" value="PROTEIN_KINASE_DOM"/>
    <property type="match status" value="1"/>
</dbReference>
<keyword evidence="2" id="KW-0808">Transferase</keyword>
<dbReference type="InterPro" id="IPR017441">
    <property type="entry name" value="Protein_kinase_ATP_BS"/>
</dbReference>
<evidence type="ECO:0000256" key="5">
    <source>
        <dbReference type="ARBA" id="ARBA00022840"/>
    </source>
</evidence>
<proteinExistence type="predicted"/>
<dbReference type="InterPro" id="IPR008271">
    <property type="entry name" value="Ser/Thr_kinase_AS"/>
</dbReference>
<keyword evidence="1" id="KW-0723">Serine/threonine-protein kinase</keyword>
<evidence type="ECO:0000256" key="7">
    <source>
        <dbReference type="SAM" id="MobiDB-lite"/>
    </source>
</evidence>
<evidence type="ECO:0000256" key="1">
    <source>
        <dbReference type="ARBA" id="ARBA00022527"/>
    </source>
</evidence>
<evidence type="ECO:0000256" key="2">
    <source>
        <dbReference type="ARBA" id="ARBA00022679"/>
    </source>
</evidence>
<gene>
    <name evidence="9" type="ORF">ACHAWU_008082</name>
</gene>
<dbReference type="EMBL" id="JALLBG020000017">
    <property type="protein sequence ID" value="KAL3772060.1"/>
    <property type="molecule type" value="Genomic_DNA"/>
</dbReference>
<evidence type="ECO:0000256" key="6">
    <source>
        <dbReference type="PROSITE-ProRule" id="PRU10141"/>
    </source>
</evidence>
<name>A0ABD3N7R1_9STRA</name>
<dbReference type="InterPro" id="IPR000719">
    <property type="entry name" value="Prot_kinase_dom"/>
</dbReference>
<dbReference type="InterPro" id="IPR001245">
    <property type="entry name" value="Ser-Thr/Tyr_kinase_cat_dom"/>
</dbReference>
<keyword evidence="10" id="KW-1185">Reference proteome</keyword>
<dbReference type="PROSITE" id="PS00108">
    <property type="entry name" value="PROTEIN_KINASE_ST"/>
    <property type="match status" value="1"/>
</dbReference>